<organism evidence="1 2">
    <name type="scientific">Microctonus aethiopoides</name>
    <dbReference type="NCBI Taxonomy" id="144406"/>
    <lineage>
        <taxon>Eukaryota</taxon>
        <taxon>Metazoa</taxon>
        <taxon>Ecdysozoa</taxon>
        <taxon>Arthropoda</taxon>
        <taxon>Hexapoda</taxon>
        <taxon>Insecta</taxon>
        <taxon>Pterygota</taxon>
        <taxon>Neoptera</taxon>
        <taxon>Endopterygota</taxon>
        <taxon>Hymenoptera</taxon>
        <taxon>Apocrita</taxon>
        <taxon>Ichneumonoidea</taxon>
        <taxon>Braconidae</taxon>
        <taxon>Euphorinae</taxon>
        <taxon>Microctonus</taxon>
    </lineage>
</organism>
<proteinExistence type="predicted"/>
<dbReference type="Proteomes" id="UP001168990">
    <property type="component" value="Unassembled WGS sequence"/>
</dbReference>
<protein>
    <submittedName>
        <fullName evidence="1">Uncharacterized protein</fullName>
    </submittedName>
</protein>
<gene>
    <name evidence="1" type="ORF">PV328_011943</name>
</gene>
<accession>A0AA39FH69</accession>
<sequence length="99" mass="11092">MSDFLTRIYPNNLNPASQYSDDTFAAADDLQNTGLLCLQHPRQLPAAVLPLLDERSQENSTSTGRCDGRIGNDVRFAPYKHPLTKILNMRRAHHDTLGN</sequence>
<evidence type="ECO:0000313" key="2">
    <source>
        <dbReference type="Proteomes" id="UP001168990"/>
    </source>
</evidence>
<dbReference type="AlphaFoldDB" id="A0AA39FH69"/>
<dbReference type="EMBL" id="JAQQBS010000217">
    <property type="protein sequence ID" value="KAK0169514.1"/>
    <property type="molecule type" value="Genomic_DNA"/>
</dbReference>
<reference evidence="1" key="2">
    <citation type="submission" date="2023-03" db="EMBL/GenBank/DDBJ databases">
        <authorList>
            <person name="Inwood S.N."/>
            <person name="Skelly J.G."/>
            <person name="Guhlin J."/>
            <person name="Harrop T.W.R."/>
            <person name="Goldson S.G."/>
            <person name="Dearden P.K."/>
        </authorList>
    </citation>
    <scope>NUCLEOTIDE SEQUENCE</scope>
    <source>
        <strain evidence="1">Irish</strain>
        <tissue evidence="1">Whole body</tissue>
    </source>
</reference>
<keyword evidence="2" id="KW-1185">Reference proteome</keyword>
<name>A0AA39FH69_9HYME</name>
<evidence type="ECO:0000313" key="1">
    <source>
        <dbReference type="EMBL" id="KAK0169514.1"/>
    </source>
</evidence>
<comment type="caution">
    <text evidence="1">The sequence shown here is derived from an EMBL/GenBank/DDBJ whole genome shotgun (WGS) entry which is preliminary data.</text>
</comment>
<reference evidence="1" key="1">
    <citation type="journal article" date="2023" name="bioRxiv">
        <title>Scaffold-level genome assemblies of two parasitoid biocontrol wasps reveal the parthenogenesis mechanism and an associated novel virus.</title>
        <authorList>
            <person name="Inwood S."/>
            <person name="Skelly J."/>
            <person name="Guhlin J."/>
            <person name="Harrop T."/>
            <person name="Goldson S."/>
            <person name="Dearden P."/>
        </authorList>
    </citation>
    <scope>NUCLEOTIDE SEQUENCE</scope>
    <source>
        <strain evidence="1">Irish</strain>
        <tissue evidence="1">Whole body</tissue>
    </source>
</reference>